<reference evidence="1" key="1">
    <citation type="journal article" date="2015" name="Nature">
        <title>Complex archaea that bridge the gap between prokaryotes and eukaryotes.</title>
        <authorList>
            <person name="Spang A."/>
            <person name="Saw J.H."/>
            <person name="Jorgensen S.L."/>
            <person name="Zaremba-Niedzwiedzka K."/>
            <person name="Martijn J."/>
            <person name="Lind A.E."/>
            <person name="van Eijk R."/>
            <person name="Schleper C."/>
            <person name="Guy L."/>
            <person name="Ettema T.J."/>
        </authorList>
    </citation>
    <scope>NUCLEOTIDE SEQUENCE</scope>
</reference>
<sequence>MAKETTNGKPGAGVNDFPFVTLEERKLWGQASLTPRVYAAIHLRIPDSGIDWLDKMIAKAERRDIAAKIAQGLCPDRTLTWTCIAQDAHELADAIIAERAKGE</sequence>
<dbReference type="AlphaFoldDB" id="A0A0F9D075"/>
<organism evidence="1">
    <name type="scientific">marine sediment metagenome</name>
    <dbReference type="NCBI Taxonomy" id="412755"/>
    <lineage>
        <taxon>unclassified sequences</taxon>
        <taxon>metagenomes</taxon>
        <taxon>ecological metagenomes</taxon>
    </lineage>
</organism>
<dbReference type="EMBL" id="LAZR01041735">
    <property type="protein sequence ID" value="KKL11246.1"/>
    <property type="molecule type" value="Genomic_DNA"/>
</dbReference>
<evidence type="ECO:0000313" key="1">
    <source>
        <dbReference type="EMBL" id="KKL11246.1"/>
    </source>
</evidence>
<gene>
    <name evidence="1" type="ORF">LCGC14_2547730</name>
</gene>
<comment type="caution">
    <text evidence="1">The sequence shown here is derived from an EMBL/GenBank/DDBJ whole genome shotgun (WGS) entry which is preliminary data.</text>
</comment>
<name>A0A0F9D075_9ZZZZ</name>
<accession>A0A0F9D075</accession>
<protein>
    <submittedName>
        <fullName evidence="1">Uncharacterized protein</fullName>
    </submittedName>
</protein>
<proteinExistence type="predicted"/>